<dbReference type="InterPro" id="IPR001789">
    <property type="entry name" value="Sig_transdc_resp-reg_receiver"/>
</dbReference>
<sequence>MEKIVVADDHSSVRVLVEMILQREGRQVLHAADGEQALEVTEKEKPDLLILDLMMPGKFDGFSTLQQLKEKPLYKELPVLVLSACHQPQYRERAQSLGAKDYLQKPFPIDSLLQAVDRLLPTG</sequence>
<evidence type="ECO:0000313" key="4">
    <source>
        <dbReference type="EMBL" id="SHJ88973.1"/>
    </source>
</evidence>
<dbReference type="Proteomes" id="UP000184171">
    <property type="component" value="Unassembled WGS sequence"/>
</dbReference>
<dbReference type="InterPro" id="IPR011006">
    <property type="entry name" value="CheY-like_superfamily"/>
</dbReference>
<keyword evidence="5" id="KW-1185">Reference proteome</keyword>
<gene>
    <name evidence="4" type="ORF">SAMN02745165_03457</name>
</gene>
<proteinExistence type="predicted"/>
<dbReference type="STRING" id="1122189.SAMN02745165_03457"/>
<dbReference type="Gene3D" id="3.40.50.2300">
    <property type="match status" value="1"/>
</dbReference>
<dbReference type="Pfam" id="PF00072">
    <property type="entry name" value="Response_reg"/>
    <property type="match status" value="1"/>
</dbReference>
<protein>
    <submittedName>
        <fullName evidence="4">Response regulator receiver domain-containing protein</fullName>
    </submittedName>
</protein>
<dbReference type="PROSITE" id="PS50110">
    <property type="entry name" value="RESPONSE_REGULATORY"/>
    <property type="match status" value="1"/>
</dbReference>
<dbReference type="EMBL" id="FQZT01000023">
    <property type="protein sequence ID" value="SHJ88973.1"/>
    <property type="molecule type" value="Genomic_DNA"/>
</dbReference>
<dbReference type="AlphaFoldDB" id="A0A1M6N036"/>
<reference evidence="4 5" key="1">
    <citation type="submission" date="2016-11" db="EMBL/GenBank/DDBJ databases">
        <authorList>
            <person name="Jaros S."/>
            <person name="Januszkiewicz K."/>
            <person name="Wedrychowicz H."/>
        </authorList>
    </citation>
    <scope>NUCLEOTIDE SEQUENCE [LARGE SCALE GENOMIC DNA]</scope>
    <source>
        <strain evidence="4 5">DSM 5091</strain>
    </source>
</reference>
<evidence type="ECO:0000256" key="2">
    <source>
        <dbReference type="PROSITE-ProRule" id="PRU00169"/>
    </source>
</evidence>
<dbReference type="PANTHER" id="PTHR44591:SF3">
    <property type="entry name" value="RESPONSE REGULATORY DOMAIN-CONTAINING PROTEIN"/>
    <property type="match status" value="1"/>
</dbReference>
<evidence type="ECO:0000313" key="5">
    <source>
        <dbReference type="Proteomes" id="UP000184171"/>
    </source>
</evidence>
<dbReference type="SMART" id="SM00448">
    <property type="entry name" value="REC"/>
    <property type="match status" value="1"/>
</dbReference>
<name>A0A1M6N036_MALRU</name>
<dbReference type="SUPFAM" id="SSF52172">
    <property type="entry name" value="CheY-like"/>
    <property type="match status" value="1"/>
</dbReference>
<dbReference type="GO" id="GO:0000160">
    <property type="term" value="P:phosphorelay signal transduction system"/>
    <property type="evidence" value="ECO:0007669"/>
    <property type="project" value="InterPro"/>
</dbReference>
<evidence type="ECO:0000259" key="3">
    <source>
        <dbReference type="PROSITE" id="PS50110"/>
    </source>
</evidence>
<dbReference type="OrthoDB" id="9790791at2"/>
<organism evidence="4 5">
    <name type="scientific">Malonomonas rubra DSM 5091</name>
    <dbReference type="NCBI Taxonomy" id="1122189"/>
    <lineage>
        <taxon>Bacteria</taxon>
        <taxon>Pseudomonadati</taxon>
        <taxon>Thermodesulfobacteriota</taxon>
        <taxon>Desulfuromonadia</taxon>
        <taxon>Desulfuromonadales</taxon>
        <taxon>Geopsychrobacteraceae</taxon>
        <taxon>Malonomonas</taxon>
    </lineage>
</organism>
<evidence type="ECO:0000256" key="1">
    <source>
        <dbReference type="ARBA" id="ARBA00022553"/>
    </source>
</evidence>
<accession>A0A1M6N036</accession>
<keyword evidence="1 2" id="KW-0597">Phosphoprotein</keyword>
<dbReference type="PANTHER" id="PTHR44591">
    <property type="entry name" value="STRESS RESPONSE REGULATOR PROTEIN 1"/>
    <property type="match status" value="1"/>
</dbReference>
<dbReference type="InterPro" id="IPR050595">
    <property type="entry name" value="Bact_response_regulator"/>
</dbReference>
<feature type="modified residue" description="4-aspartylphosphate" evidence="2">
    <location>
        <position position="52"/>
    </location>
</feature>
<dbReference type="RefSeq" id="WP_072909980.1">
    <property type="nucleotide sequence ID" value="NZ_FQZT01000023.1"/>
</dbReference>
<feature type="domain" description="Response regulatory" evidence="3">
    <location>
        <begin position="3"/>
        <end position="120"/>
    </location>
</feature>